<dbReference type="RefSeq" id="WP_091508546.1">
    <property type="nucleotide sequence ID" value="NZ_FNFH01000001.1"/>
</dbReference>
<dbReference type="Proteomes" id="UP000199305">
    <property type="component" value="Unassembled WGS sequence"/>
</dbReference>
<gene>
    <name evidence="1" type="ORF">SAMN05216212_0803</name>
</gene>
<dbReference type="AlphaFoldDB" id="A0A1G8W144"/>
<evidence type="ECO:0000313" key="2">
    <source>
        <dbReference type="Proteomes" id="UP000199305"/>
    </source>
</evidence>
<dbReference type="EMBL" id="FNFH01000001">
    <property type="protein sequence ID" value="SDJ71455.1"/>
    <property type="molecule type" value="Genomic_DNA"/>
</dbReference>
<evidence type="ECO:0000313" key="1">
    <source>
        <dbReference type="EMBL" id="SDJ71455.1"/>
    </source>
</evidence>
<accession>A0A1G8W144</accession>
<dbReference type="STRING" id="658219.SAMN05216212_0803"/>
<protein>
    <submittedName>
        <fullName evidence="1">Uncharacterized protein</fullName>
    </submittedName>
</protein>
<proteinExistence type="predicted"/>
<dbReference type="NCBIfam" id="NF041374">
    <property type="entry name" value="GDCCVxC"/>
    <property type="match status" value="1"/>
</dbReference>
<reference evidence="2" key="1">
    <citation type="submission" date="2016-10" db="EMBL/GenBank/DDBJ databases">
        <authorList>
            <person name="Varghese N."/>
            <person name="Submissions S."/>
        </authorList>
    </citation>
    <scope>NUCLEOTIDE SEQUENCE [LARGE SCALE GENOMIC DNA]</scope>
    <source>
        <strain evidence="2">CGMCC 1.10658</strain>
    </source>
</reference>
<sequence length="74" mass="7917">MSDVILESALTCPKCGHEKTEVMPTDACQYFYECESCHTLLEPLAGDCCVFCSFGTVACPPVQQDSGCCAGRGE</sequence>
<name>A0A1G8W144_9GAMM</name>
<keyword evidence="2" id="KW-1185">Reference proteome</keyword>
<dbReference type="InterPro" id="IPR047677">
    <property type="entry name" value="GDCCVxC"/>
</dbReference>
<organism evidence="1 2">
    <name type="scientific">Microbulbifer yueqingensis</name>
    <dbReference type="NCBI Taxonomy" id="658219"/>
    <lineage>
        <taxon>Bacteria</taxon>
        <taxon>Pseudomonadati</taxon>
        <taxon>Pseudomonadota</taxon>
        <taxon>Gammaproteobacteria</taxon>
        <taxon>Cellvibrionales</taxon>
        <taxon>Microbulbiferaceae</taxon>
        <taxon>Microbulbifer</taxon>
    </lineage>
</organism>
<dbReference type="OrthoDB" id="332228at2"/>